<comment type="caution">
    <text evidence="2">The sequence shown here is derived from an EMBL/GenBank/DDBJ whole genome shotgun (WGS) entry which is preliminary data.</text>
</comment>
<evidence type="ECO:0008006" key="4">
    <source>
        <dbReference type="Google" id="ProtNLM"/>
    </source>
</evidence>
<dbReference type="OrthoDB" id="961428at2"/>
<dbReference type="AlphaFoldDB" id="A0A7K0EMA5"/>
<keyword evidence="1" id="KW-0732">Signal</keyword>
<gene>
    <name evidence="2" type="ORF">GJJ30_15035</name>
</gene>
<keyword evidence="3" id="KW-1185">Reference proteome</keyword>
<dbReference type="EMBL" id="WJXZ01000009">
    <property type="protein sequence ID" value="MRS62616.1"/>
    <property type="molecule type" value="Genomic_DNA"/>
</dbReference>
<feature type="chain" id="PRO_5029517818" description="T9SS type A sorting domain-containing protein" evidence="1">
    <location>
        <begin position="21"/>
        <end position="242"/>
    </location>
</feature>
<evidence type="ECO:0000256" key="1">
    <source>
        <dbReference type="SAM" id="SignalP"/>
    </source>
</evidence>
<proteinExistence type="predicted"/>
<organism evidence="2 3">
    <name type="scientific">Larkinella terrae</name>
    <dbReference type="NCBI Taxonomy" id="2025311"/>
    <lineage>
        <taxon>Bacteria</taxon>
        <taxon>Pseudomonadati</taxon>
        <taxon>Bacteroidota</taxon>
        <taxon>Cytophagia</taxon>
        <taxon>Cytophagales</taxon>
        <taxon>Spirosomataceae</taxon>
        <taxon>Larkinella</taxon>
    </lineage>
</organism>
<name>A0A7K0EMA5_9BACT</name>
<accession>A0A7K0EMA5</accession>
<protein>
    <recommendedName>
        <fullName evidence="4">T9SS type A sorting domain-containing protein</fullName>
    </recommendedName>
</protein>
<dbReference type="Proteomes" id="UP000441754">
    <property type="component" value="Unassembled WGS sequence"/>
</dbReference>
<reference evidence="2 3" key="1">
    <citation type="journal article" date="2018" name="Antonie Van Leeuwenhoek">
        <title>Larkinella terrae sp. nov., isolated from soil on Jeju Island, South Korea.</title>
        <authorList>
            <person name="Ten L.N."/>
            <person name="Jeon J."/>
            <person name="Park S.J."/>
            <person name="Park S."/>
            <person name="Lee S.Y."/>
            <person name="Kim M.K."/>
            <person name="Jung H.Y."/>
        </authorList>
    </citation>
    <scope>NUCLEOTIDE SEQUENCE [LARGE SCALE GENOMIC DNA]</scope>
    <source>
        <strain evidence="2 3">KCTC 52001</strain>
    </source>
</reference>
<dbReference type="RefSeq" id="WP_154175996.1">
    <property type="nucleotide sequence ID" value="NZ_WJXZ01000009.1"/>
</dbReference>
<evidence type="ECO:0000313" key="3">
    <source>
        <dbReference type="Proteomes" id="UP000441754"/>
    </source>
</evidence>
<sequence>MKTIFRILYACLLPAGSVLAQDVAYYENSKPNPSGYWEVSTDYRTSGTAIRYYNPEQQLMHQEVLPNKLVKLTKRNVRRLNAALTSISLQKKEPSNVKTVALPTDNEDARVARTRRKMMHAERLASSEGISARVVPTSDGDNAILKLFIYNPHEERLRIDILTAKGNTVCQEFSKNFQQYHRFNLSYMPSGDYRVKIYRIPDKAPTVNSLLTLSRKPSESFFSMRPLAPTATNGDSLASDQK</sequence>
<evidence type="ECO:0000313" key="2">
    <source>
        <dbReference type="EMBL" id="MRS62616.1"/>
    </source>
</evidence>
<feature type="signal peptide" evidence="1">
    <location>
        <begin position="1"/>
        <end position="20"/>
    </location>
</feature>